<dbReference type="SUPFAM" id="SSF52058">
    <property type="entry name" value="L domain-like"/>
    <property type="match status" value="2"/>
</dbReference>
<dbReference type="PANTHER" id="PTHR45752:SF195">
    <property type="entry name" value="LEUCINE-RICH REPEAT (LRR) FAMILY PROTEIN-RELATED"/>
    <property type="match status" value="1"/>
</dbReference>
<feature type="chain" id="PRO_5032556327" description="Disease resistance R13L4/SHOC-2-like LRR domain-containing protein" evidence="3">
    <location>
        <begin position="22"/>
        <end position="679"/>
    </location>
</feature>
<evidence type="ECO:0000256" key="3">
    <source>
        <dbReference type="SAM" id="SignalP"/>
    </source>
</evidence>
<dbReference type="InterPro" id="IPR003591">
    <property type="entry name" value="Leu-rich_rpt_typical-subtyp"/>
</dbReference>
<dbReference type="PROSITE" id="PS51450">
    <property type="entry name" value="LRR"/>
    <property type="match status" value="3"/>
</dbReference>
<gene>
    <name evidence="5" type="ORF">OKA104_LOCUS28625</name>
</gene>
<dbReference type="InterPro" id="IPR001611">
    <property type="entry name" value="Leu-rich_rpt"/>
</dbReference>
<feature type="domain" description="Disease resistance R13L4/SHOC-2-like LRR" evidence="4">
    <location>
        <begin position="455"/>
        <end position="589"/>
    </location>
</feature>
<evidence type="ECO:0000259" key="4">
    <source>
        <dbReference type="Pfam" id="PF23598"/>
    </source>
</evidence>
<dbReference type="InterPro" id="IPR032675">
    <property type="entry name" value="LRR_dom_sf"/>
</dbReference>
<dbReference type="SMART" id="SM00364">
    <property type="entry name" value="LRR_BAC"/>
    <property type="match status" value="6"/>
</dbReference>
<dbReference type="Proteomes" id="UP000663881">
    <property type="component" value="Unassembled WGS sequence"/>
</dbReference>
<accession>A0A819MGD9</accession>
<name>A0A819MGD9_9BILA</name>
<keyword evidence="2" id="KW-0677">Repeat</keyword>
<proteinExistence type="predicted"/>
<dbReference type="SMART" id="SM00369">
    <property type="entry name" value="LRR_TYP"/>
    <property type="match status" value="7"/>
</dbReference>
<dbReference type="EMBL" id="CAJOAY010002793">
    <property type="protein sequence ID" value="CAF3980368.1"/>
    <property type="molecule type" value="Genomic_DNA"/>
</dbReference>
<dbReference type="AlphaFoldDB" id="A0A819MGD9"/>
<keyword evidence="1" id="KW-0433">Leucine-rich repeat</keyword>
<evidence type="ECO:0000256" key="1">
    <source>
        <dbReference type="ARBA" id="ARBA00022614"/>
    </source>
</evidence>
<evidence type="ECO:0000313" key="5">
    <source>
        <dbReference type="EMBL" id="CAF3980368.1"/>
    </source>
</evidence>
<reference evidence="5" key="1">
    <citation type="submission" date="2021-02" db="EMBL/GenBank/DDBJ databases">
        <authorList>
            <person name="Nowell W R."/>
        </authorList>
    </citation>
    <scope>NUCLEOTIDE SEQUENCE</scope>
</reference>
<protein>
    <recommendedName>
        <fullName evidence="4">Disease resistance R13L4/SHOC-2-like LRR domain-containing protein</fullName>
    </recommendedName>
</protein>
<dbReference type="Pfam" id="PF23598">
    <property type="entry name" value="LRR_14"/>
    <property type="match status" value="1"/>
</dbReference>
<feature type="signal peptide" evidence="3">
    <location>
        <begin position="1"/>
        <end position="21"/>
    </location>
</feature>
<dbReference type="PANTHER" id="PTHR45752">
    <property type="entry name" value="LEUCINE-RICH REPEAT-CONTAINING"/>
    <property type="match status" value="1"/>
</dbReference>
<dbReference type="Gene3D" id="3.80.10.10">
    <property type="entry name" value="Ribonuclease Inhibitor"/>
    <property type="match status" value="2"/>
</dbReference>
<dbReference type="SMART" id="SM00365">
    <property type="entry name" value="LRR_SD22"/>
    <property type="match status" value="4"/>
</dbReference>
<organism evidence="5 6">
    <name type="scientific">Adineta steineri</name>
    <dbReference type="NCBI Taxonomy" id="433720"/>
    <lineage>
        <taxon>Eukaryota</taxon>
        <taxon>Metazoa</taxon>
        <taxon>Spiralia</taxon>
        <taxon>Gnathifera</taxon>
        <taxon>Rotifera</taxon>
        <taxon>Eurotatoria</taxon>
        <taxon>Bdelloidea</taxon>
        <taxon>Adinetida</taxon>
        <taxon>Adinetidae</taxon>
        <taxon>Adineta</taxon>
    </lineage>
</organism>
<evidence type="ECO:0000256" key="2">
    <source>
        <dbReference type="ARBA" id="ARBA00022737"/>
    </source>
</evidence>
<dbReference type="InterPro" id="IPR055414">
    <property type="entry name" value="LRR_R13L4/SHOC2-like"/>
</dbReference>
<comment type="caution">
    <text evidence="5">The sequence shown here is derived from an EMBL/GenBank/DDBJ whole genome shotgun (WGS) entry which is preliminary data.</text>
</comment>
<dbReference type="InterPro" id="IPR050715">
    <property type="entry name" value="LRR-SigEffector_domain"/>
</dbReference>
<sequence length="679" mass="78677">MSRLTVMLMIMCMLLFYKTTSTNLYQQQKGTQDAFQSALLFNCSKFQINDDIFESFPFKVELNPIMEHSKITFGLLDVNGNLYYLNIFNEIYFPLSGFCFKHLKELYVRKTNFQNVNNTIPAEIQYLAPTLLNLSIYDTIITHWPYEMSKLRKLETIQFSNTSLKILPDFIGNFLSLKFLSLPNNMLTLLSTTIVNNSKLREIKLDNNPNLRSIQSLNGHPSVKYIGAKNCSIENLPINIPQLTDLYMSNNNLKNLRSIQALGHATDARKFFYFDQNRIQSITPQIRYVKNLYSLNLNGNQLNNMPSSILHMNTLRYLYIQSNRFGNIELATIISKFKIQMKCYAMGNYNEIGTIFRNVFQEYSSPDCTKHANDHEVYKSFPFELDFHSSKRDASETYAVKNVHGNIIVLNINKQEYVPPAVFCLTELRELYVHKTKFRTFDLGLPIAIERLASTLKYLTISNTPIRYLPEQFGRLIHLKELKLLNTGLTTLPNSIGKLSSLTYLDLHDNKLISLPSTIINTLSLQTLILDNNPDLRSIQALNGHSSLKFLHADNCQIERIPLNLSQLINLYMSNNSLTHLSNIHTLGNKTNKKKLFFFDNNSIRYLSPHIRQVNNLNFLNLNYNKLYILPMDIYEISTLQTLYIQNNDFSDKDLQEMVARFHRTHPKLKLCYSSKKSC</sequence>
<evidence type="ECO:0000313" key="6">
    <source>
        <dbReference type="Proteomes" id="UP000663881"/>
    </source>
</evidence>
<keyword evidence="3" id="KW-0732">Signal</keyword>